<sequence>MNNINPSYPSPFETHLEIEENGSSDNTPTVGSHGSVQVFLTNVQRRVCLRRCVTSRRFLLSLVIFLFLFASVSFVLLVIVTVKRSRQVEDAAFLNQHISWRDKCERKCAGNFDVPPLLLISMDGFRADYLNRELTPAVSRILNCGSRADYMMPSYPSKTFPNHYSIVTGLFPESHGIVDNYFMDTEMEGKYFSRQMINGNWYKGEPIWNTVAKNGKKSATFFWPGSEVPIQGIQPTYRYTFNSSLPFSKRVDQTPNWDLIFQQQSSTIAAPNEQQTLQVACGYYSFAQPQFTCA</sequence>
<dbReference type="AlphaFoldDB" id="A0AAD4R166"/>
<keyword evidence="1" id="KW-1133">Transmembrane helix</keyword>
<feature type="transmembrane region" description="Helical" evidence="1">
    <location>
        <begin position="58"/>
        <end position="80"/>
    </location>
</feature>
<accession>A0AAD4R166</accession>
<evidence type="ECO:0000313" key="2">
    <source>
        <dbReference type="EMBL" id="KAI1702946.1"/>
    </source>
</evidence>
<keyword evidence="3" id="KW-1185">Reference proteome</keyword>
<keyword evidence="1" id="KW-0812">Transmembrane</keyword>
<dbReference type="GO" id="GO:0031674">
    <property type="term" value="C:I band"/>
    <property type="evidence" value="ECO:0007669"/>
    <property type="project" value="TreeGrafter"/>
</dbReference>
<dbReference type="PANTHER" id="PTHR10151">
    <property type="entry name" value="ECTONUCLEOTIDE PYROPHOSPHATASE/PHOSPHODIESTERASE"/>
    <property type="match status" value="1"/>
</dbReference>
<comment type="caution">
    <text evidence="2">The sequence shown here is derived from an EMBL/GenBank/DDBJ whole genome shotgun (WGS) entry which is preliminary data.</text>
</comment>
<keyword evidence="1" id="KW-0472">Membrane</keyword>
<proteinExistence type="predicted"/>
<dbReference type="InterPro" id="IPR002591">
    <property type="entry name" value="Phosphodiest/P_Trfase"/>
</dbReference>
<name>A0AAD4R166_9BILA</name>
<organism evidence="2 3">
    <name type="scientific">Ditylenchus destructor</name>
    <dbReference type="NCBI Taxonomy" id="166010"/>
    <lineage>
        <taxon>Eukaryota</taxon>
        <taxon>Metazoa</taxon>
        <taxon>Ecdysozoa</taxon>
        <taxon>Nematoda</taxon>
        <taxon>Chromadorea</taxon>
        <taxon>Rhabditida</taxon>
        <taxon>Tylenchina</taxon>
        <taxon>Tylenchomorpha</taxon>
        <taxon>Sphaerularioidea</taxon>
        <taxon>Anguinidae</taxon>
        <taxon>Anguininae</taxon>
        <taxon>Ditylenchus</taxon>
    </lineage>
</organism>
<gene>
    <name evidence="2" type="ORF">DdX_15182</name>
</gene>
<dbReference type="EMBL" id="JAKKPZ010000090">
    <property type="protein sequence ID" value="KAI1702946.1"/>
    <property type="molecule type" value="Genomic_DNA"/>
</dbReference>
<dbReference type="GO" id="GO:0016529">
    <property type="term" value="C:sarcoplasmic reticulum"/>
    <property type="evidence" value="ECO:0007669"/>
    <property type="project" value="TreeGrafter"/>
</dbReference>
<dbReference type="PANTHER" id="PTHR10151:SF114">
    <property type="entry name" value="ECTONUCLEOTIDE PYROPHOSPHATASE_PHOSPHODIESTERASE C27A7.3"/>
    <property type="match status" value="1"/>
</dbReference>
<dbReference type="Gene3D" id="3.40.720.10">
    <property type="entry name" value="Alkaline Phosphatase, subunit A"/>
    <property type="match status" value="1"/>
</dbReference>
<dbReference type="GO" id="GO:0055120">
    <property type="term" value="C:striated muscle dense body"/>
    <property type="evidence" value="ECO:0007669"/>
    <property type="project" value="TreeGrafter"/>
</dbReference>
<dbReference type="Proteomes" id="UP001201812">
    <property type="component" value="Unassembled WGS sequence"/>
</dbReference>
<dbReference type="CDD" id="cd16018">
    <property type="entry name" value="Enpp"/>
    <property type="match status" value="1"/>
</dbReference>
<dbReference type="Pfam" id="PF01663">
    <property type="entry name" value="Phosphodiest"/>
    <property type="match status" value="1"/>
</dbReference>
<reference evidence="2" key="1">
    <citation type="submission" date="2022-01" db="EMBL/GenBank/DDBJ databases">
        <title>Genome Sequence Resource for Two Populations of Ditylenchus destructor, the Migratory Endoparasitic Phytonematode.</title>
        <authorList>
            <person name="Zhang H."/>
            <person name="Lin R."/>
            <person name="Xie B."/>
        </authorList>
    </citation>
    <scope>NUCLEOTIDE SEQUENCE</scope>
    <source>
        <strain evidence="2">BazhouSP</strain>
    </source>
</reference>
<dbReference type="InterPro" id="IPR017850">
    <property type="entry name" value="Alkaline_phosphatase_core_sf"/>
</dbReference>
<evidence type="ECO:0000313" key="3">
    <source>
        <dbReference type="Proteomes" id="UP001201812"/>
    </source>
</evidence>
<protein>
    <submittedName>
        <fullName evidence="2">Type I phosphodiesterase / nucleotide pyrophosphatase domain-containing protein</fullName>
    </submittedName>
</protein>
<evidence type="ECO:0000256" key="1">
    <source>
        <dbReference type="SAM" id="Phobius"/>
    </source>
</evidence>
<dbReference type="SUPFAM" id="SSF53649">
    <property type="entry name" value="Alkaline phosphatase-like"/>
    <property type="match status" value="1"/>
</dbReference>